<sequence>MHHAAPSHPDRPCRNALSGGNVDQKMEDSETPRGTAGRHPLHAFREAEDLVEKRRPLDALKALQPVLESEPDKPSVQLLAGRAYFHSAQLNRAEQALTRVLELDPSDHYARFVLGRTLQRLGRLVEALGQLRMAWAMNPVPEYQDALSEVNARVRLQEG</sequence>
<evidence type="ECO:0008006" key="5">
    <source>
        <dbReference type="Google" id="ProtNLM"/>
    </source>
</evidence>
<evidence type="ECO:0000256" key="1">
    <source>
        <dbReference type="PROSITE-ProRule" id="PRU00339"/>
    </source>
</evidence>
<dbReference type="InterPro" id="IPR011990">
    <property type="entry name" value="TPR-like_helical_dom_sf"/>
</dbReference>
<dbReference type="Proteomes" id="UP001501624">
    <property type="component" value="Unassembled WGS sequence"/>
</dbReference>
<dbReference type="Gene3D" id="1.25.40.10">
    <property type="entry name" value="Tetratricopeptide repeat domain"/>
    <property type="match status" value="1"/>
</dbReference>
<protein>
    <recommendedName>
        <fullName evidence="5">Tetratricopeptide repeat protein</fullName>
    </recommendedName>
</protein>
<keyword evidence="4" id="KW-1185">Reference proteome</keyword>
<organism evidence="3 4">
    <name type="scientific">Amycolatopsis tucumanensis</name>
    <dbReference type="NCBI Taxonomy" id="401106"/>
    <lineage>
        <taxon>Bacteria</taxon>
        <taxon>Bacillati</taxon>
        <taxon>Actinomycetota</taxon>
        <taxon>Actinomycetes</taxon>
        <taxon>Pseudonocardiales</taxon>
        <taxon>Pseudonocardiaceae</taxon>
        <taxon>Amycolatopsis</taxon>
    </lineage>
</organism>
<name>A0ABP7ILT0_9PSEU</name>
<evidence type="ECO:0000313" key="4">
    <source>
        <dbReference type="Proteomes" id="UP001501624"/>
    </source>
</evidence>
<dbReference type="PROSITE" id="PS50005">
    <property type="entry name" value="TPR"/>
    <property type="match status" value="1"/>
</dbReference>
<dbReference type="Pfam" id="PF14559">
    <property type="entry name" value="TPR_19"/>
    <property type="match status" value="1"/>
</dbReference>
<dbReference type="SUPFAM" id="SSF48452">
    <property type="entry name" value="TPR-like"/>
    <property type="match status" value="1"/>
</dbReference>
<dbReference type="EMBL" id="BAABCM010000006">
    <property type="protein sequence ID" value="GAA3821488.1"/>
    <property type="molecule type" value="Genomic_DNA"/>
</dbReference>
<evidence type="ECO:0000256" key="2">
    <source>
        <dbReference type="SAM" id="MobiDB-lite"/>
    </source>
</evidence>
<accession>A0ABP7ILT0</accession>
<gene>
    <name evidence="3" type="ORF">GCM10022380_45760</name>
</gene>
<keyword evidence="1" id="KW-0802">TPR repeat</keyword>
<feature type="region of interest" description="Disordered" evidence="2">
    <location>
        <begin position="1"/>
        <end position="42"/>
    </location>
</feature>
<reference evidence="4" key="1">
    <citation type="journal article" date="2019" name="Int. J. Syst. Evol. Microbiol.">
        <title>The Global Catalogue of Microorganisms (GCM) 10K type strain sequencing project: providing services to taxonomists for standard genome sequencing and annotation.</title>
        <authorList>
            <consortium name="The Broad Institute Genomics Platform"/>
            <consortium name="The Broad Institute Genome Sequencing Center for Infectious Disease"/>
            <person name="Wu L."/>
            <person name="Ma J."/>
        </authorList>
    </citation>
    <scope>NUCLEOTIDE SEQUENCE [LARGE SCALE GENOMIC DNA]</scope>
    <source>
        <strain evidence="4">JCM 17017</strain>
    </source>
</reference>
<proteinExistence type="predicted"/>
<comment type="caution">
    <text evidence="3">The sequence shown here is derived from an EMBL/GenBank/DDBJ whole genome shotgun (WGS) entry which is preliminary data.</text>
</comment>
<feature type="repeat" description="TPR" evidence="1">
    <location>
        <begin position="74"/>
        <end position="107"/>
    </location>
</feature>
<evidence type="ECO:0000313" key="3">
    <source>
        <dbReference type="EMBL" id="GAA3821488.1"/>
    </source>
</evidence>
<dbReference type="InterPro" id="IPR019734">
    <property type="entry name" value="TPR_rpt"/>
</dbReference>